<evidence type="ECO:0000313" key="2">
    <source>
        <dbReference type="EMBL" id="KTD54643.1"/>
    </source>
</evidence>
<organism evidence="2 3">
    <name type="scientific">Legionella sainthelensi</name>
    <dbReference type="NCBI Taxonomy" id="28087"/>
    <lineage>
        <taxon>Bacteria</taxon>
        <taxon>Pseudomonadati</taxon>
        <taxon>Pseudomonadota</taxon>
        <taxon>Gammaproteobacteria</taxon>
        <taxon>Legionellales</taxon>
        <taxon>Legionellaceae</taxon>
        <taxon>Legionella</taxon>
    </lineage>
</organism>
<dbReference type="Proteomes" id="UP000054621">
    <property type="component" value="Unassembled WGS sequence"/>
</dbReference>
<name>A0A0W0YDN8_9GAMM</name>
<dbReference type="InterPro" id="IPR002559">
    <property type="entry name" value="Transposase_11"/>
</dbReference>
<evidence type="ECO:0000259" key="1">
    <source>
        <dbReference type="Pfam" id="PF01609"/>
    </source>
</evidence>
<comment type="caution">
    <text evidence="2">The sequence shown here is derived from an EMBL/GenBank/DDBJ whole genome shotgun (WGS) entry which is preliminary data.</text>
</comment>
<feature type="domain" description="Transposase IS4-like" evidence="1">
    <location>
        <begin position="2"/>
        <end position="58"/>
    </location>
</feature>
<accession>A0A0W0YDN8</accession>
<dbReference type="GO" id="GO:0004803">
    <property type="term" value="F:transposase activity"/>
    <property type="evidence" value="ECO:0007669"/>
    <property type="project" value="InterPro"/>
</dbReference>
<sequence>MAVDAHGLPIDFEITGGEVHGCKVAPEFIEKLPAAEHTIADKGYDSEEVRDTIRKKIIHSRDSRKEQF</sequence>
<evidence type="ECO:0000313" key="3">
    <source>
        <dbReference type="Proteomes" id="UP000054621"/>
    </source>
</evidence>
<dbReference type="GO" id="GO:0006313">
    <property type="term" value="P:DNA transposition"/>
    <property type="evidence" value="ECO:0007669"/>
    <property type="project" value="InterPro"/>
</dbReference>
<proteinExistence type="predicted"/>
<protein>
    <submittedName>
        <fullName evidence="2">ISSod6 transposase</fullName>
    </submittedName>
</protein>
<dbReference type="EMBL" id="LNYV01000037">
    <property type="protein sequence ID" value="KTD54643.1"/>
    <property type="molecule type" value="Genomic_DNA"/>
</dbReference>
<dbReference type="Pfam" id="PF01609">
    <property type="entry name" value="DDE_Tnp_1"/>
    <property type="match status" value="1"/>
</dbReference>
<reference evidence="2 3" key="1">
    <citation type="submission" date="2015-11" db="EMBL/GenBank/DDBJ databases">
        <title>Genomic analysis of 38 Legionella species identifies large and diverse effector repertoires.</title>
        <authorList>
            <person name="Burstein D."/>
            <person name="Amaro F."/>
            <person name="Zusman T."/>
            <person name="Lifshitz Z."/>
            <person name="Cohen O."/>
            <person name="Gilbert J.A."/>
            <person name="Pupko T."/>
            <person name="Shuman H.A."/>
            <person name="Segal G."/>
        </authorList>
    </citation>
    <scope>NUCLEOTIDE SEQUENCE [LARGE SCALE GENOMIC DNA]</scope>
    <source>
        <strain evidence="2 3">Mt.St.Helens-4</strain>
    </source>
</reference>
<dbReference type="GO" id="GO:0003677">
    <property type="term" value="F:DNA binding"/>
    <property type="evidence" value="ECO:0007669"/>
    <property type="project" value="InterPro"/>
</dbReference>
<gene>
    <name evidence="2" type="ORF">Lsai_3465</name>
</gene>
<dbReference type="PATRIC" id="fig|28087.4.peg.3720"/>
<dbReference type="AlphaFoldDB" id="A0A0W0YDN8"/>